<name>A0A8J3PLE1_9ACTN</name>
<keyword evidence="1" id="KW-0808">Transferase</keyword>
<dbReference type="InterPro" id="IPR050482">
    <property type="entry name" value="Sensor_HK_TwoCompSys"/>
</dbReference>
<dbReference type="InterPro" id="IPR011712">
    <property type="entry name" value="Sig_transdc_His_kin_sub3_dim/P"/>
</dbReference>
<comment type="caution">
    <text evidence="5">The sequence shown here is derived from an EMBL/GenBank/DDBJ whole genome shotgun (WGS) entry which is preliminary data.</text>
</comment>
<dbReference type="InterPro" id="IPR005467">
    <property type="entry name" value="His_kinase_dom"/>
</dbReference>
<dbReference type="EMBL" id="BONU01000007">
    <property type="protein sequence ID" value="GIG73129.1"/>
    <property type="molecule type" value="Genomic_DNA"/>
</dbReference>
<organism evidence="5 6">
    <name type="scientific">Planosporangium flavigriseum</name>
    <dbReference type="NCBI Taxonomy" id="373681"/>
    <lineage>
        <taxon>Bacteria</taxon>
        <taxon>Bacillati</taxon>
        <taxon>Actinomycetota</taxon>
        <taxon>Actinomycetes</taxon>
        <taxon>Micromonosporales</taxon>
        <taxon>Micromonosporaceae</taxon>
        <taxon>Planosporangium</taxon>
    </lineage>
</organism>
<dbReference type="RefSeq" id="WP_168071715.1">
    <property type="nucleotide sequence ID" value="NZ_BAAAQJ010000003.1"/>
</dbReference>
<dbReference type="GO" id="GO:0016020">
    <property type="term" value="C:membrane"/>
    <property type="evidence" value="ECO:0007669"/>
    <property type="project" value="InterPro"/>
</dbReference>
<keyword evidence="2 5" id="KW-0418">Kinase</keyword>
<dbReference type="PROSITE" id="PS50109">
    <property type="entry name" value="HIS_KIN"/>
    <property type="match status" value="1"/>
</dbReference>
<reference evidence="5" key="1">
    <citation type="submission" date="2021-01" db="EMBL/GenBank/DDBJ databases">
        <title>Whole genome shotgun sequence of Planosporangium flavigriseum NBRC 105377.</title>
        <authorList>
            <person name="Komaki H."/>
            <person name="Tamura T."/>
        </authorList>
    </citation>
    <scope>NUCLEOTIDE SEQUENCE</scope>
    <source>
        <strain evidence="5">NBRC 105377</strain>
    </source>
</reference>
<dbReference type="InterPro" id="IPR029016">
    <property type="entry name" value="GAF-like_dom_sf"/>
</dbReference>
<dbReference type="PANTHER" id="PTHR24421">
    <property type="entry name" value="NITRATE/NITRITE SENSOR PROTEIN NARX-RELATED"/>
    <property type="match status" value="1"/>
</dbReference>
<evidence type="ECO:0000313" key="5">
    <source>
        <dbReference type="EMBL" id="GIG73129.1"/>
    </source>
</evidence>
<dbReference type="SMART" id="SM00065">
    <property type="entry name" value="GAF"/>
    <property type="match status" value="1"/>
</dbReference>
<evidence type="ECO:0000259" key="4">
    <source>
        <dbReference type="PROSITE" id="PS50109"/>
    </source>
</evidence>
<dbReference type="Gene3D" id="1.20.5.1930">
    <property type="match status" value="1"/>
</dbReference>
<dbReference type="SMART" id="SM00387">
    <property type="entry name" value="HATPase_c"/>
    <property type="match status" value="1"/>
</dbReference>
<evidence type="ECO:0000256" key="2">
    <source>
        <dbReference type="ARBA" id="ARBA00022777"/>
    </source>
</evidence>
<dbReference type="GO" id="GO:0046983">
    <property type="term" value="F:protein dimerization activity"/>
    <property type="evidence" value="ECO:0007669"/>
    <property type="project" value="InterPro"/>
</dbReference>
<keyword evidence="6" id="KW-1185">Reference proteome</keyword>
<dbReference type="Pfam" id="PF13185">
    <property type="entry name" value="GAF_2"/>
    <property type="match status" value="1"/>
</dbReference>
<dbReference type="InterPro" id="IPR003594">
    <property type="entry name" value="HATPase_dom"/>
</dbReference>
<dbReference type="Pfam" id="PF02518">
    <property type="entry name" value="HATPase_c"/>
    <property type="match status" value="1"/>
</dbReference>
<dbReference type="SUPFAM" id="SSF55781">
    <property type="entry name" value="GAF domain-like"/>
    <property type="match status" value="1"/>
</dbReference>
<dbReference type="PANTHER" id="PTHR24421:SF61">
    <property type="entry name" value="OXYGEN SENSOR HISTIDINE KINASE NREB"/>
    <property type="match status" value="1"/>
</dbReference>
<dbReference type="Gene3D" id="3.30.450.40">
    <property type="match status" value="1"/>
</dbReference>
<dbReference type="AlphaFoldDB" id="A0A8J3PLE1"/>
<accession>A0A8J3PLE1</accession>
<dbReference type="SUPFAM" id="SSF55874">
    <property type="entry name" value="ATPase domain of HSP90 chaperone/DNA topoisomerase II/histidine kinase"/>
    <property type="match status" value="1"/>
</dbReference>
<evidence type="ECO:0000313" key="6">
    <source>
        <dbReference type="Proteomes" id="UP000653674"/>
    </source>
</evidence>
<dbReference type="GO" id="GO:0000155">
    <property type="term" value="F:phosphorelay sensor kinase activity"/>
    <property type="evidence" value="ECO:0007669"/>
    <property type="project" value="InterPro"/>
</dbReference>
<protein>
    <submittedName>
        <fullName evidence="5">Histidine kinase</fullName>
    </submittedName>
</protein>
<dbReference type="Proteomes" id="UP000653674">
    <property type="component" value="Unassembled WGS sequence"/>
</dbReference>
<sequence length="381" mass="40812">MSDAGCRRNGRPRLDVLAELNEEYTEILALLDHHTAMRRLSSAVPKLTGVEVAFVGSPRGSQQLVLGDFVNDYTGVANGLVVPAGAGLGGKVLMARRPLWVSDYRESPEIGLDFMPHVTAEGVHAMIAAPILHDGRLLGVLYGADRYRHRFDDRTIHAFEQVAARMAAAQVIAERSRHAAEVAAHEERRRMALELHDTVGAMLFTLGAGIRRLHDEPNLDDTVRARLAMIDQQASEAIAALRGSLHVLSAPPEQVALGVALREHCRAFSERTGVIARMITLTELPGLAPARLRALADAAREALLNAEKHARAQSVVVSAFATRDGVMVTVSDDGEGIAADQTCHDGLGLAAVTDRLARVGGTLGVTENDDGGVTVQAWVPA</sequence>
<dbReference type="Gene3D" id="3.30.565.10">
    <property type="entry name" value="Histidine kinase-like ATPase, C-terminal domain"/>
    <property type="match status" value="1"/>
</dbReference>
<dbReference type="Pfam" id="PF07730">
    <property type="entry name" value="HisKA_3"/>
    <property type="match status" value="1"/>
</dbReference>
<proteinExistence type="predicted"/>
<keyword evidence="3" id="KW-0902">Two-component regulatory system</keyword>
<feature type="domain" description="Histidine kinase" evidence="4">
    <location>
        <begin position="295"/>
        <end position="381"/>
    </location>
</feature>
<gene>
    <name evidence="5" type="ORF">Pfl04_15330</name>
</gene>
<dbReference type="InterPro" id="IPR003018">
    <property type="entry name" value="GAF"/>
</dbReference>
<evidence type="ECO:0000256" key="1">
    <source>
        <dbReference type="ARBA" id="ARBA00022679"/>
    </source>
</evidence>
<dbReference type="CDD" id="cd16917">
    <property type="entry name" value="HATPase_UhpB-NarQ-NarX-like"/>
    <property type="match status" value="1"/>
</dbReference>
<evidence type="ECO:0000256" key="3">
    <source>
        <dbReference type="ARBA" id="ARBA00023012"/>
    </source>
</evidence>
<dbReference type="InterPro" id="IPR036890">
    <property type="entry name" value="HATPase_C_sf"/>
</dbReference>